<evidence type="ECO:0000256" key="1">
    <source>
        <dbReference type="SAM" id="MobiDB-lite"/>
    </source>
</evidence>
<gene>
    <name evidence="2" type="ORF">BBK36DRAFT_1180716</name>
</gene>
<dbReference type="GeneID" id="36604344"/>
<dbReference type="AlphaFoldDB" id="A0A2T4B3J6"/>
<dbReference type="RefSeq" id="XP_024747204.1">
    <property type="nucleotide sequence ID" value="XM_024896226.1"/>
</dbReference>
<proteinExistence type="predicted"/>
<evidence type="ECO:0000313" key="3">
    <source>
        <dbReference type="Proteomes" id="UP000241546"/>
    </source>
</evidence>
<protein>
    <submittedName>
        <fullName evidence="2">Uncharacterized protein</fullName>
    </submittedName>
</protein>
<organism evidence="2 3">
    <name type="scientific">Trichoderma citrinoviride</name>
    <dbReference type="NCBI Taxonomy" id="58853"/>
    <lineage>
        <taxon>Eukaryota</taxon>
        <taxon>Fungi</taxon>
        <taxon>Dikarya</taxon>
        <taxon>Ascomycota</taxon>
        <taxon>Pezizomycotina</taxon>
        <taxon>Sordariomycetes</taxon>
        <taxon>Hypocreomycetidae</taxon>
        <taxon>Hypocreales</taxon>
        <taxon>Hypocreaceae</taxon>
        <taxon>Trichoderma</taxon>
    </lineage>
</organism>
<dbReference type="EMBL" id="KZ680218">
    <property type="protein sequence ID" value="PTB63884.1"/>
    <property type="molecule type" value="Genomic_DNA"/>
</dbReference>
<feature type="compositionally biased region" description="Low complexity" evidence="1">
    <location>
        <begin position="21"/>
        <end position="35"/>
    </location>
</feature>
<name>A0A2T4B3J6_9HYPO</name>
<keyword evidence="3" id="KW-1185">Reference proteome</keyword>
<dbReference type="Proteomes" id="UP000241546">
    <property type="component" value="Unassembled WGS sequence"/>
</dbReference>
<feature type="compositionally biased region" description="Basic and acidic residues" evidence="1">
    <location>
        <begin position="1"/>
        <end position="10"/>
    </location>
</feature>
<reference evidence="3" key="1">
    <citation type="submission" date="2016-07" db="EMBL/GenBank/DDBJ databases">
        <title>Multiple horizontal gene transfer events from other fungi enriched the ability of initially mycotrophic Trichoderma (Ascomycota) to feed on dead plant biomass.</title>
        <authorList>
            <consortium name="DOE Joint Genome Institute"/>
            <person name="Atanasova L."/>
            <person name="Chenthamara K."/>
            <person name="Zhang J."/>
            <person name="Grujic M."/>
            <person name="Henrissat B."/>
            <person name="Kuo A."/>
            <person name="Aerts A."/>
            <person name="Salamov A."/>
            <person name="Lipzen A."/>
            <person name="Labutti K."/>
            <person name="Barry K."/>
            <person name="Miao Y."/>
            <person name="Rahimi M.J."/>
            <person name="Shen Q."/>
            <person name="Grigoriev I.V."/>
            <person name="Kubicek C.P."/>
            <person name="Druzhinina I.S."/>
        </authorList>
    </citation>
    <scope>NUCLEOTIDE SEQUENCE [LARGE SCALE GENOMIC DNA]</scope>
    <source>
        <strain evidence="3">TUCIM 6016</strain>
    </source>
</reference>
<accession>A0A2T4B3J6</accession>
<feature type="region of interest" description="Disordered" evidence="1">
    <location>
        <begin position="1"/>
        <end position="35"/>
    </location>
</feature>
<sequence length="124" mass="13458">MPTEQLRESSHQAASRQDPKVATAAATAAEAAVETEPTWPASSRILTKYERTACPELVGVDRHHGFFAAMPSIRGLVESRVILSLPVMITGSQGSSVMCDKGNLLQVVQPVTSIIFLVDAYWYL</sequence>
<evidence type="ECO:0000313" key="2">
    <source>
        <dbReference type="EMBL" id="PTB63884.1"/>
    </source>
</evidence>